<dbReference type="EMBL" id="BAABME010012190">
    <property type="protein sequence ID" value="GAA0184824.1"/>
    <property type="molecule type" value="Genomic_DNA"/>
</dbReference>
<organism evidence="1 2">
    <name type="scientific">Lithospermum erythrorhizon</name>
    <name type="common">Purple gromwell</name>
    <name type="synonym">Lithospermum officinale var. erythrorhizon</name>
    <dbReference type="NCBI Taxonomy" id="34254"/>
    <lineage>
        <taxon>Eukaryota</taxon>
        <taxon>Viridiplantae</taxon>
        <taxon>Streptophyta</taxon>
        <taxon>Embryophyta</taxon>
        <taxon>Tracheophyta</taxon>
        <taxon>Spermatophyta</taxon>
        <taxon>Magnoliopsida</taxon>
        <taxon>eudicotyledons</taxon>
        <taxon>Gunneridae</taxon>
        <taxon>Pentapetalae</taxon>
        <taxon>asterids</taxon>
        <taxon>lamiids</taxon>
        <taxon>Boraginales</taxon>
        <taxon>Boraginaceae</taxon>
        <taxon>Boraginoideae</taxon>
        <taxon>Lithospermeae</taxon>
        <taxon>Lithospermum</taxon>
    </lineage>
</organism>
<dbReference type="AlphaFoldDB" id="A0AAV3RTS7"/>
<name>A0AAV3RTS7_LITER</name>
<keyword evidence="2" id="KW-1185">Reference proteome</keyword>
<reference evidence="1 2" key="1">
    <citation type="submission" date="2024-01" db="EMBL/GenBank/DDBJ databases">
        <title>The complete chloroplast genome sequence of Lithospermum erythrorhizon: insights into the phylogenetic relationship among Boraginaceae species and the maternal lineages of purple gromwells.</title>
        <authorList>
            <person name="Okada T."/>
            <person name="Watanabe K."/>
        </authorList>
    </citation>
    <scope>NUCLEOTIDE SEQUENCE [LARGE SCALE GENOMIC DNA]</scope>
</reference>
<comment type="caution">
    <text evidence="1">The sequence shown here is derived from an EMBL/GenBank/DDBJ whole genome shotgun (WGS) entry which is preliminary data.</text>
</comment>
<evidence type="ECO:0000313" key="2">
    <source>
        <dbReference type="Proteomes" id="UP001454036"/>
    </source>
</evidence>
<evidence type="ECO:0000313" key="1">
    <source>
        <dbReference type="EMBL" id="GAA0184824.1"/>
    </source>
</evidence>
<sequence>MLKAQLLLAMRRPLPPPAKNLPCVDAPAQALASTAQAPDAQASAAQAPAVQASAAQASLYDAKHLIIECDLLEDYTRLGRAIQKWIERLNQRKTPAQEVVLTKHPFASLSVDQGEIQPESSEPDFTRAHVSHTSAASLSRDPSNLKDVGVSLHGSKVLQCGEIVDQSADTKVEIAAIDLAEINVTYHMESAPVSPKDPKRFDNNNCSEAVAPVDNQALEDVIAEELIDKSFDPIPYDL</sequence>
<proteinExistence type="predicted"/>
<dbReference type="Proteomes" id="UP001454036">
    <property type="component" value="Unassembled WGS sequence"/>
</dbReference>
<accession>A0AAV3RTS7</accession>
<protein>
    <submittedName>
        <fullName evidence="1">Uncharacterized protein</fullName>
    </submittedName>
</protein>
<gene>
    <name evidence="1" type="ORF">LIER_32112</name>
</gene>